<keyword evidence="5" id="KW-1015">Disulfide bond</keyword>
<keyword evidence="3" id="KW-0732">Signal</keyword>
<sequence length="373" mass="40981">MTATKKTTGKAVSKPEQTTATPKGTATSSKVTTPKPQKPTKAPRKPTSTRKPKTPKVKKPKTTPAPPKTTTSAMPTSSPTSLAEATFQSTTSPNLTPKPEIIEVNPENEGADAAEGEKPHVIPRPPVLTPIVIPGSDFIVRGPSQGIGISPMFPGKQKDETNLCNGRPVDGMTTLRNGTLVAFRGHYFWMLNPFSPPSPPRRITEVWGIPSPIDTVFTRCNCEGKTFFFKDSQYWRFTNDIKDAGYPKLISKGFGGLHGKIVAALSIAKYKSRPESVYFFKRGMLYTAFPSDTFEVSSTGFLHNEVKVSMLWRGLPNLVTSAISLPSVRKPDGYDYYAFSKDQYYNLDEPSRTARAIIVRPGQTLSTVWYNCP</sequence>
<keyword evidence="2" id="KW-0964">Secreted</keyword>
<gene>
    <name evidence="9" type="ORF">Cadr_000023309</name>
</gene>
<keyword evidence="4" id="KW-0677">Repeat</keyword>
<dbReference type="AlphaFoldDB" id="A0A5N4CJ13"/>
<dbReference type="PROSITE" id="PS00024">
    <property type="entry name" value="HEMOPEXIN"/>
    <property type="match status" value="1"/>
</dbReference>
<dbReference type="Pfam" id="PF00045">
    <property type="entry name" value="Hemopexin"/>
    <property type="match status" value="2"/>
</dbReference>
<organism evidence="9 10">
    <name type="scientific">Camelus dromedarius</name>
    <name type="common">Dromedary</name>
    <name type="synonym">Arabian camel</name>
    <dbReference type="NCBI Taxonomy" id="9838"/>
    <lineage>
        <taxon>Eukaryota</taxon>
        <taxon>Metazoa</taxon>
        <taxon>Chordata</taxon>
        <taxon>Craniata</taxon>
        <taxon>Vertebrata</taxon>
        <taxon>Euteleostomi</taxon>
        <taxon>Mammalia</taxon>
        <taxon>Eutheria</taxon>
        <taxon>Laurasiatheria</taxon>
        <taxon>Artiodactyla</taxon>
        <taxon>Tylopoda</taxon>
        <taxon>Camelidae</taxon>
        <taxon>Camelus</taxon>
    </lineage>
</organism>
<evidence type="ECO:0000256" key="5">
    <source>
        <dbReference type="ARBA" id="ARBA00023157"/>
    </source>
</evidence>
<feature type="repeat" description="Hemopexin" evidence="7">
    <location>
        <begin position="210"/>
        <end position="257"/>
    </location>
</feature>
<comment type="subcellular location">
    <subcellularLocation>
        <location evidence="1">Secreted</location>
    </subcellularLocation>
</comment>
<comment type="caution">
    <text evidence="9">The sequence shown here is derived from an EMBL/GenBank/DDBJ whole genome shotgun (WGS) entry which is preliminary data.</text>
</comment>
<evidence type="ECO:0000256" key="1">
    <source>
        <dbReference type="ARBA" id="ARBA00004613"/>
    </source>
</evidence>
<evidence type="ECO:0000256" key="4">
    <source>
        <dbReference type="ARBA" id="ARBA00022737"/>
    </source>
</evidence>
<evidence type="ECO:0000313" key="9">
    <source>
        <dbReference type="EMBL" id="KAB1258935.1"/>
    </source>
</evidence>
<feature type="compositionally biased region" description="Polar residues" evidence="8">
    <location>
        <begin position="86"/>
        <end position="95"/>
    </location>
</feature>
<evidence type="ECO:0000313" key="10">
    <source>
        <dbReference type="Proteomes" id="UP000299084"/>
    </source>
</evidence>
<accession>A0A5N4CJ13</accession>
<dbReference type="PANTHER" id="PTHR22917">
    <property type="entry name" value="HEMOPEXIN DOMAIN-CONTAINING PROTEIN"/>
    <property type="match status" value="1"/>
</dbReference>
<evidence type="ECO:0000256" key="6">
    <source>
        <dbReference type="ARBA" id="ARBA00023180"/>
    </source>
</evidence>
<evidence type="ECO:0000256" key="3">
    <source>
        <dbReference type="ARBA" id="ARBA00022729"/>
    </source>
</evidence>
<feature type="region of interest" description="Disordered" evidence="8">
    <location>
        <begin position="1"/>
        <end position="101"/>
    </location>
</feature>
<feature type="compositionally biased region" description="Low complexity" evidence="8">
    <location>
        <begin position="68"/>
        <end position="81"/>
    </location>
</feature>
<dbReference type="Gene3D" id="2.110.10.10">
    <property type="entry name" value="Hemopexin-like domain"/>
    <property type="match status" value="1"/>
</dbReference>
<reference evidence="9 10" key="1">
    <citation type="journal article" date="2019" name="Mol. Ecol. Resour.">
        <title>Improving Illumina assemblies with Hi-C and long reads: an example with the North African dromedary.</title>
        <authorList>
            <person name="Elbers J.P."/>
            <person name="Rogers M.F."/>
            <person name="Perelman P.L."/>
            <person name="Proskuryakova A.A."/>
            <person name="Serdyukova N.A."/>
            <person name="Johnson W.E."/>
            <person name="Horin P."/>
            <person name="Corander J."/>
            <person name="Murphy D."/>
            <person name="Burger P.A."/>
        </authorList>
    </citation>
    <scope>NUCLEOTIDE SEQUENCE [LARGE SCALE GENOMIC DNA]</scope>
    <source>
        <strain evidence="9">Drom800</strain>
        <tissue evidence="9">Blood</tissue>
    </source>
</reference>
<dbReference type="PROSITE" id="PS51642">
    <property type="entry name" value="HEMOPEXIN_2"/>
    <property type="match status" value="1"/>
</dbReference>
<evidence type="ECO:0000256" key="7">
    <source>
        <dbReference type="PROSITE-ProRule" id="PRU01011"/>
    </source>
</evidence>
<dbReference type="Proteomes" id="UP000299084">
    <property type="component" value="Unassembled WGS sequence"/>
</dbReference>
<keyword evidence="10" id="KW-1185">Reference proteome</keyword>
<dbReference type="GO" id="GO:0005615">
    <property type="term" value="C:extracellular space"/>
    <property type="evidence" value="ECO:0007669"/>
    <property type="project" value="TreeGrafter"/>
</dbReference>
<dbReference type="InterPro" id="IPR018487">
    <property type="entry name" value="Hemopexin-like_repeat"/>
</dbReference>
<dbReference type="InterPro" id="IPR051298">
    <property type="entry name" value="Heme_transport/Cell_adhesion"/>
</dbReference>
<dbReference type="SUPFAM" id="SSF50923">
    <property type="entry name" value="Hemopexin-like domain"/>
    <property type="match status" value="1"/>
</dbReference>
<feature type="compositionally biased region" description="Polar residues" evidence="8">
    <location>
        <begin position="15"/>
        <end position="26"/>
    </location>
</feature>
<evidence type="ECO:0000256" key="2">
    <source>
        <dbReference type="ARBA" id="ARBA00022525"/>
    </source>
</evidence>
<name>A0A5N4CJ13_CAMDR</name>
<dbReference type="CDD" id="cd00094">
    <property type="entry name" value="HX"/>
    <property type="match status" value="1"/>
</dbReference>
<proteinExistence type="predicted"/>
<dbReference type="SMART" id="SM00120">
    <property type="entry name" value="HX"/>
    <property type="match status" value="2"/>
</dbReference>
<evidence type="ECO:0000256" key="8">
    <source>
        <dbReference type="SAM" id="MobiDB-lite"/>
    </source>
</evidence>
<dbReference type="InterPro" id="IPR018486">
    <property type="entry name" value="Hemopexin_CS"/>
</dbReference>
<feature type="compositionally biased region" description="Basic residues" evidence="8">
    <location>
        <begin position="41"/>
        <end position="61"/>
    </location>
</feature>
<dbReference type="InterPro" id="IPR000585">
    <property type="entry name" value="Hemopexin-like_dom"/>
</dbReference>
<dbReference type="PANTHER" id="PTHR22917:SF1">
    <property type="entry name" value="PROTEOGLYCAN 4"/>
    <property type="match status" value="1"/>
</dbReference>
<dbReference type="InterPro" id="IPR036375">
    <property type="entry name" value="Hemopexin-like_dom_sf"/>
</dbReference>
<dbReference type="EMBL" id="JWIN03000023">
    <property type="protein sequence ID" value="KAB1258935.1"/>
    <property type="molecule type" value="Genomic_DNA"/>
</dbReference>
<protein>
    <submittedName>
        <fullName evidence="9">Proteoglycan 4</fullName>
    </submittedName>
</protein>
<keyword evidence="6" id="KW-0325">Glycoprotein</keyword>